<dbReference type="ExpressionAtlas" id="A0A3L6DDP7">
    <property type="expression patterns" value="baseline"/>
</dbReference>
<dbReference type="InterPro" id="IPR016177">
    <property type="entry name" value="DNA-bd_dom_sf"/>
</dbReference>
<dbReference type="GO" id="GO:0003700">
    <property type="term" value="F:DNA-binding transcription factor activity"/>
    <property type="evidence" value="ECO:0007669"/>
    <property type="project" value="InterPro"/>
</dbReference>
<dbReference type="SMART" id="SM00380">
    <property type="entry name" value="AP2"/>
    <property type="match status" value="1"/>
</dbReference>
<gene>
    <name evidence="8" type="ORF">Zm00014a_002771</name>
</gene>
<keyword evidence="5" id="KW-0539">Nucleus</keyword>
<sequence>MQGGVVELARQAAAAARAERGGARGAARPPVRRYRGVQRRGDMYVAEIMDAEGILPLCLGSYATPEEAACAYDAAARVVHGNKAKPNFPEPPAGAPPPARAGVLPPVGHARVRAPLYGHQQQPAPVGGGGQQRQAFPVPHFPAPPGAFSQLFYRPAAGPAFAAAAAAGGSNGAGFYGMAPMIGPGPEVPMPTYAASSQLSSSDKKNKAAVHPSAATEPKLIIFIECGGEPVVEDNFNGDSGASTSSAARPAVP</sequence>
<dbReference type="Proteomes" id="UP000251960">
    <property type="component" value="Chromosome 9"/>
</dbReference>
<feature type="compositionally biased region" description="Polar residues" evidence="6">
    <location>
        <begin position="237"/>
        <end position="247"/>
    </location>
</feature>
<dbReference type="AlphaFoldDB" id="A0A3L6DDP7"/>
<dbReference type="PANTHER" id="PTHR31677:SF155">
    <property type="entry name" value="AP2_EREBP TRANSCRIPTION FACTOR SUPERFAMILY PROTEIN-RELATED"/>
    <property type="match status" value="1"/>
</dbReference>
<comment type="caution">
    <text evidence="8">The sequence shown here is derived from an EMBL/GenBank/DDBJ whole genome shotgun (WGS) entry which is preliminary data.</text>
</comment>
<dbReference type="EMBL" id="NCVQ01000010">
    <property type="protein sequence ID" value="PWZ06740.1"/>
    <property type="molecule type" value="Genomic_DNA"/>
</dbReference>
<comment type="subcellular location">
    <subcellularLocation>
        <location evidence="1">Nucleus</location>
    </subcellularLocation>
</comment>
<evidence type="ECO:0000256" key="2">
    <source>
        <dbReference type="ARBA" id="ARBA00023015"/>
    </source>
</evidence>
<evidence type="ECO:0000256" key="3">
    <source>
        <dbReference type="ARBA" id="ARBA00023125"/>
    </source>
</evidence>
<reference evidence="8" key="1">
    <citation type="journal article" date="2018" name="Nat. Genet.">
        <title>Extensive intraspecific gene order and gene structural variations between Mo17 and other maize genomes.</title>
        <authorList>
            <person name="Sun S."/>
            <person name="Zhou Y."/>
            <person name="Chen J."/>
            <person name="Shi J."/>
            <person name="Zhao H."/>
            <person name="Zhao H."/>
            <person name="Song W."/>
            <person name="Zhang M."/>
            <person name="Cui Y."/>
            <person name="Dong X."/>
            <person name="Liu H."/>
            <person name="Ma X."/>
            <person name="Jiao Y."/>
            <person name="Wang B."/>
            <person name="Wei X."/>
            <person name="Stein J.C."/>
            <person name="Glaubitz J.C."/>
            <person name="Lu F."/>
            <person name="Yu G."/>
            <person name="Liang C."/>
            <person name="Fengler K."/>
            <person name="Li B."/>
            <person name="Rafalski A."/>
            <person name="Schnable P.S."/>
            <person name="Ware D.H."/>
            <person name="Buckler E.S."/>
            <person name="Lai J."/>
        </authorList>
    </citation>
    <scope>NUCLEOTIDE SEQUENCE [LARGE SCALE GENOMIC DNA]</scope>
    <source>
        <tissue evidence="8">Seedling</tissue>
    </source>
</reference>
<dbReference type="Gene3D" id="3.30.730.10">
    <property type="entry name" value="AP2/ERF domain"/>
    <property type="match status" value="1"/>
</dbReference>
<dbReference type="InterPro" id="IPR001471">
    <property type="entry name" value="AP2/ERF_dom"/>
</dbReference>
<feature type="domain" description="AP2/ERF" evidence="7">
    <location>
        <begin position="33"/>
        <end position="89"/>
    </location>
</feature>
<dbReference type="GO" id="GO:0003677">
    <property type="term" value="F:DNA binding"/>
    <property type="evidence" value="ECO:0007669"/>
    <property type="project" value="UniProtKB-KW"/>
</dbReference>
<protein>
    <recommendedName>
        <fullName evidence="7">AP2/ERF domain-containing protein</fullName>
    </recommendedName>
</protein>
<evidence type="ECO:0000313" key="8">
    <source>
        <dbReference type="EMBL" id="PWZ06740.1"/>
    </source>
</evidence>
<keyword evidence="2" id="KW-0805">Transcription regulation</keyword>
<dbReference type="InterPro" id="IPR036955">
    <property type="entry name" value="AP2/ERF_dom_sf"/>
</dbReference>
<proteinExistence type="predicted"/>
<accession>A0A3L6DDP7</accession>
<evidence type="ECO:0000259" key="7">
    <source>
        <dbReference type="PROSITE" id="PS51032"/>
    </source>
</evidence>
<name>A0A3L6DDP7_MAIZE</name>
<evidence type="ECO:0000256" key="5">
    <source>
        <dbReference type="ARBA" id="ARBA00023242"/>
    </source>
</evidence>
<evidence type="ECO:0000256" key="1">
    <source>
        <dbReference type="ARBA" id="ARBA00004123"/>
    </source>
</evidence>
<evidence type="ECO:0000256" key="6">
    <source>
        <dbReference type="SAM" id="MobiDB-lite"/>
    </source>
</evidence>
<evidence type="ECO:0000256" key="4">
    <source>
        <dbReference type="ARBA" id="ARBA00023163"/>
    </source>
</evidence>
<feature type="region of interest" description="Disordered" evidence="6">
    <location>
        <begin position="233"/>
        <end position="253"/>
    </location>
</feature>
<dbReference type="PANTHER" id="PTHR31677">
    <property type="entry name" value="AP2 DOMAIN CLASS TRANSCRIPTION FACTOR"/>
    <property type="match status" value="1"/>
</dbReference>
<dbReference type="PROSITE" id="PS51032">
    <property type="entry name" value="AP2_ERF"/>
    <property type="match status" value="1"/>
</dbReference>
<organism evidence="8">
    <name type="scientific">Zea mays</name>
    <name type="common">Maize</name>
    <dbReference type="NCBI Taxonomy" id="4577"/>
    <lineage>
        <taxon>Eukaryota</taxon>
        <taxon>Viridiplantae</taxon>
        <taxon>Streptophyta</taxon>
        <taxon>Embryophyta</taxon>
        <taxon>Tracheophyta</taxon>
        <taxon>Spermatophyta</taxon>
        <taxon>Magnoliopsida</taxon>
        <taxon>Liliopsida</taxon>
        <taxon>Poales</taxon>
        <taxon>Poaceae</taxon>
        <taxon>PACMAD clade</taxon>
        <taxon>Panicoideae</taxon>
        <taxon>Andropogonodae</taxon>
        <taxon>Andropogoneae</taxon>
        <taxon>Tripsacinae</taxon>
        <taxon>Zea</taxon>
    </lineage>
</organism>
<keyword evidence="3" id="KW-0238">DNA-binding</keyword>
<keyword evidence="4" id="KW-0804">Transcription</keyword>
<dbReference type="SUPFAM" id="SSF54171">
    <property type="entry name" value="DNA-binding domain"/>
    <property type="match status" value="1"/>
</dbReference>
<dbReference type="GO" id="GO:0005634">
    <property type="term" value="C:nucleus"/>
    <property type="evidence" value="ECO:0007669"/>
    <property type="project" value="UniProtKB-SubCell"/>
</dbReference>